<dbReference type="GO" id="GO:0006508">
    <property type="term" value="P:proteolysis"/>
    <property type="evidence" value="ECO:0007669"/>
    <property type="project" value="UniProtKB-KW"/>
</dbReference>
<feature type="disulfide bond" evidence="7 11">
    <location>
        <begin position="619"/>
        <end position="637"/>
    </location>
</feature>
<dbReference type="PRINTS" id="PR00791">
    <property type="entry name" value="PEPDIPTASEA"/>
</dbReference>
<feature type="disulfide bond" evidence="7">
    <location>
        <begin position="802"/>
        <end position="814"/>
    </location>
</feature>
<reference evidence="17" key="1">
    <citation type="submission" date="2011-05" db="EMBL/GenBank/DDBJ databases">
        <authorList>
            <person name="Richards S.R."/>
            <person name="Qu J."/>
            <person name="Jiang H."/>
            <person name="Jhangiani S.N."/>
            <person name="Agravi P."/>
            <person name="Goodspeed R."/>
            <person name="Gross S."/>
            <person name="Mandapat C."/>
            <person name="Jackson L."/>
            <person name="Mathew T."/>
            <person name="Pu L."/>
            <person name="Thornton R."/>
            <person name="Saada N."/>
            <person name="Wilczek-Boney K.B."/>
            <person name="Lee S."/>
            <person name="Kovar C."/>
            <person name="Wu Y."/>
            <person name="Scherer S.E."/>
            <person name="Worley K.C."/>
            <person name="Muzny D.M."/>
            <person name="Gibbs R."/>
        </authorList>
    </citation>
    <scope>NUCLEOTIDE SEQUENCE</scope>
    <source>
        <strain evidence="17">Brora</strain>
    </source>
</reference>
<feature type="binding site" evidence="9">
    <location>
        <position position="650"/>
    </location>
    <ligand>
        <name>Zn(2+)</name>
        <dbReference type="ChEBI" id="CHEBI:29105"/>
        <label>2</label>
        <note>catalytic</note>
    </ligand>
</feature>
<evidence type="ECO:0000259" key="15">
    <source>
        <dbReference type="PROSITE" id="PS50053"/>
    </source>
</evidence>
<dbReference type="HOGENOM" id="CLU_271850_0_0_1"/>
<proteinExistence type="inferred from homology"/>
<keyword evidence="14" id="KW-1133">Transmembrane helix</keyword>
<dbReference type="InterPro" id="IPR000626">
    <property type="entry name" value="Ubiquitin-like_dom"/>
</dbReference>
<dbReference type="AlphaFoldDB" id="T1ISP9"/>
<feature type="binding site" evidence="6">
    <location>
        <position position="678"/>
    </location>
    <ligand>
        <name>Zn(2+)</name>
        <dbReference type="ChEBI" id="CHEBI:29105"/>
        <label>1</label>
        <note>catalytic</note>
    </ligand>
</feature>
<dbReference type="GO" id="GO:0008241">
    <property type="term" value="F:peptidyl-dipeptidase activity"/>
    <property type="evidence" value="ECO:0007669"/>
    <property type="project" value="InterPro"/>
</dbReference>
<evidence type="ECO:0000256" key="7">
    <source>
        <dbReference type="PIRSR" id="PIRSR601548-4"/>
    </source>
</evidence>
<dbReference type="CDD" id="cd06461">
    <property type="entry name" value="M2_ACE"/>
    <property type="match status" value="2"/>
</dbReference>
<feature type="binding site" evidence="9">
    <location>
        <position position="678"/>
    </location>
    <ligand>
        <name>Zn(2+)</name>
        <dbReference type="ChEBI" id="CHEBI:29105"/>
        <label>2</label>
        <note>catalytic</note>
    </ligand>
</feature>
<evidence type="ECO:0000256" key="12">
    <source>
        <dbReference type="RuleBase" id="RU361144"/>
    </source>
</evidence>
<keyword evidence="6 12" id="KW-0479">Metal-binding</keyword>
<feature type="domain" description="Ubiquitin-like" evidence="15">
    <location>
        <begin position="206"/>
        <end position="274"/>
    </location>
</feature>
<dbReference type="Gene3D" id="1.10.1370.30">
    <property type="match status" value="1"/>
</dbReference>
<evidence type="ECO:0000256" key="3">
    <source>
        <dbReference type="ARBA" id="ARBA00023157"/>
    </source>
</evidence>
<dbReference type="PANTHER" id="PTHR10514:SF45">
    <property type="entry name" value="ANGIOTENSIN-CONVERTING ENZYME"/>
    <property type="match status" value="1"/>
</dbReference>
<dbReference type="GO" id="GO:0004180">
    <property type="term" value="F:carboxypeptidase activity"/>
    <property type="evidence" value="ECO:0007669"/>
    <property type="project" value="UniProtKB-KW"/>
</dbReference>
<evidence type="ECO:0000256" key="13">
    <source>
        <dbReference type="SAM" id="MobiDB-lite"/>
    </source>
</evidence>
<reference evidence="16" key="2">
    <citation type="submission" date="2015-02" db="UniProtKB">
        <authorList>
            <consortium name="EnsemblMetazoa"/>
        </authorList>
    </citation>
    <scope>IDENTIFICATION</scope>
</reference>
<keyword evidence="12" id="KW-0121">Carboxypeptidase</keyword>
<dbReference type="Proteomes" id="UP000014500">
    <property type="component" value="Unassembled WGS sequence"/>
</dbReference>
<keyword evidence="12" id="KW-0645">Protease</keyword>
<dbReference type="GO" id="GO:0046872">
    <property type="term" value="F:metal ion binding"/>
    <property type="evidence" value="ECO:0007669"/>
    <property type="project" value="UniProtKB-KW"/>
</dbReference>
<protein>
    <recommendedName>
        <fullName evidence="12">Angiotensin-converting enzyme</fullName>
        <ecNumber evidence="12">3.4.-.-</ecNumber>
    </recommendedName>
</protein>
<dbReference type="SUPFAM" id="SSF55486">
    <property type="entry name" value="Metalloproteases ('zincins'), catalytic domain"/>
    <property type="match status" value="2"/>
</dbReference>
<dbReference type="CDD" id="cd17057">
    <property type="entry name" value="Ubl_TMUB1_like"/>
    <property type="match status" value="1"/>
</dbReference>
<evidence type="ECO:0000313" key="17">
    <source>
        <dbReference type="Proteomes" id="UP000014500"/>
    </source>
</evidence>
<dbReference type="PANTHER" id="PTHR10514">
    <property type="entry name" value="ANGIOTENSIN-CONVERTING ENZYME"/>
    <property type="match status" value="1"/>
</dbReference>
<dbReference type="GO" id="GO:0008237">
    <property type="term" value="F:metallopeptidase activity"/>
    <property type="evidence" value="ECO:0007669"/>
    <property type="project" value="UniProtKB-KW"/>
</dbReference>
<feature type="binding site" evidence="6">
    <location>
        <position position="650"/>
    </location>
    <ligand>
        <name>Zn(2+)</name>
        <dbReference type="ChEBI" id="CHEBI:29105"/>
        <label>1</label>
        <note>catalytic</note>
    </ligand>
</feature>
<evidence type="ECO:0000256" key="2">
    <source>
        <dbReference type="ARBA" id="ARBA00022729"/>
    </source>
</evidence>
<accession>T1ISP9</accession>
<dbReference type="EMBL" id="JH431446">
    <property type="status" value="NOT_ANNOTATED_CDS"/>
    <property type="molecule type" value="Genomic_DNA"/>
</dbReference>
<dbReference type="SMART" id="SM00213">
    <property type="entry name" value="UBQ"/>
    <property type="match status" value="1"/>
</dbReference>
<keyword evidence="12" id="KW-0378">Hydrolase</keyword>
<dbReference type="Pfam" id="PF01401">
    <property type="entry name" value="Peptidase_M2"/>
    <property type="match status" value="2"/>
</dbReference>
<dbReference type="Pfam" id="PF00240">
    <property type="entry name" value="ubiquitin"/>
    <property type="match status" value="1"/>
</dbReference>
<dbReference type="PROSITE" id="PS50053">
    <property type="entry name" value="UBIQUITIN_2"/>
    <property type="match status" value="1"/>
</dbReference>
<dbReference type="InterPro" id="IPR001548">
    <property type="entry name" value="Peptidase_M2"/>
</dbReference>
<keyword evidence="17" id="KW-1185">Reference proteome</keyword>
<feature type="transmembrane region" description="Helical" evidence="14">
    <location>
        <begin position="300"/>
        <end position="317"/>
    </location>
</feature>
<comment type="caution">
    <text evidence="11">Lacks conserved residue(s) required for the propagation of feature annotation.</text>
</comment>
<dbReference type="eggNOG" id="KOG3690">
    <property type="taxonomic scope" value="Eukaryota"/>
</dbReference>
<evidence type="ECO:0000256" key="1">
    <source>
        <dbReference type="ARBA" id="ARBA00008139"/>
    </source>
</evidence>
<organism evidence="16 17">
    <name type="scientific">Strigamia maritima</name>
    <name type="common">European centipede</name>
    <name type="synonym">Geophilus maritimus</name>
    <dbReference type="NCBI Taxonomy" id="126957"/>
    <lineage>
        <taxon>Eukaryota</taxon>
        <taxon>Metazoa</taxon>
        <taxon>Ecdysozoa</taxon>
        <taxon>Arthropoda</taxon>
        <taxon>Myriapoda</taxon>
        <taxon>Chilopoda</taxon>
        <taxon>Pleurostigmophora</taxon>
        <taxon>Geophilomorpha</taxon>
        <taxon>Linotaeniidae</taxon>
        <taxon>Strigamia</taxon>
    </lineage>
</organism>
<feature type="binding site" evidence="5">
    <location>
        <position position="493"/>
    </location>
    <ligand>
        <name>chloride</name>
        <dbReference type="ChEBI" id="CHEBI:17996"/>
        <label>1</label>
    </ligand>
</feature>
<dbReference type="EnsemblMetazoa" id="SMAR004132-RA">
    <property type="protein sequence ID" value="SMAR004132-PA"/>
    <property type="gene ID" value="SMAR004132"/>
</dbReference>
<feature type="glycosylation site" description="N-linked (GlcNAc...) asparagine" evidence="8">
    <location>
        <position position="579"/>
    </location>
</feature>
<feature type="binding site" evidence="9">
    <location>
        <position position="654"/>
    </location>
    <ligand>
        <name>Zn(2+)</name>
        <dbReference type="ChEBI" id="CHEBI:29105"/>
        <label>2</label>
        <note>catalytic</note>
    </ligand>
</feature>
<keyword evidence="12" id="KW-0482">Metalloprotease</keyword>
<dbReference type="EC" id="3.4.-.-" evidence="12"/>
<evidence type="ECO:0000313" key="16">
    <source>
        <dbReference type="EnsemblMetazoa" id="SMAR004132-PA"/>
    </source>
</evidence>
<keyword evidence="14" id="KW-0812">Transmembrane</keyword>
<evidence type="ECO:0000256" key="6">
    <source>
        <dbReference type="PIRSR" id="PIRSR601548-3"/>
    </source>
</evidence>
<evidence type="ECO:0000256" key="4">
    <source>
        <dbReference type="ARBA" id="ARBA00023180"/>
    </source>
</evidence>
<keyword evidence="6 12" id="KW-0862">Zinc</keyword>
<feature type="compositionally biased region" description="Polar residues" evidence="13">
    <location>
        <begin position="147"/>
        <end position="157"/>
    </location>
</feature>
<dbReference type="SUPFAM" id="SSF54236">
    <property type="entry name" value="Ubiquitin-like"/>
    <property type="match status" value="1"/>
</dbReference>
<feature type="region of interest" description="Disordered" evidence="13">
    <location>
        <begin position="75"/>
        <end position="157"/>
    </location>
</feature>
<keyword evidence="2" id="KW-0732">Signal</keyword>
<evidence type="ECO:0000256" key="11">
    <source>
        <dbReference type="PROSITE-ProRule" id="PRU01355"/>
    </source>
</evidence>
<feature type="binding site" evidence="6">
    <location>
        <position position="654"/>
    </location>
    <ligand>
        <name>Zn(2+)</name>
        <dbReference type="ChEBI" id="CHEBI:29105"/>
        <label>1</label>
        <note>catalytic</note>
    </ligand>
</feature>
<evidence type="ECO:0000256" key="9">
    <source>
        <dbReference type="PIRSR" id="PIRSR601548-8"/>
    </source>
</evidence>
<keyword evidence="14" id="KW-0472">Membrane</keyword>
<evidence type="ECO:0000256" key="8">
    <source>
        <dbReference type="PIRSR" id="PIRSR601548-5"/>
    </source>
</evidence>
<dbReference type="PROSITE" id="PS52011">
    <property type="entry name" value="PEPTIDASE_M2"/>
    <property type="match status" value="2"/>
</dbReference>
<keyword evidence="3 7" id="KW-1015">Disulfide bond</keyword>
<name>T1ISP9_STRMM</name>
<feature type="binding site" evidence="5">
    <location>
        <position position="786"/>
    </location>
    <ligand>
        <name>chloride</name>
        <dbReference type="ChEBI" id="CHEBI:17996"/>
        <label>1</label>
    </ligand>
</feature>
<dbReference type="InterPro" id="IPR029071">
    <property type="entry name" value="Ubiquitin-like_domsf"/>
</dbReference>
<comment type="similarity">
    <text evidence="1 11 12">Belongs to the peptidase M2 family.</text>
</comment>
<evidence type="ECO:0000256" key="10">
    <source>
        <dbReference type="PIRSR" id="PIRSR601548-9"/>
    </source>
</evidence>
<feature type="transmembrane region" description="Helical" evidence="14">
    <location>
        <begin position="30"/>
        <end position="49"/>
    </location>
</feature>
<keyword evidence="4 8" id="KW-0325">Glycoprotein</keyword>
<evidence type="ECO:0000256" key="5">
    <source>
        <dbReference type="PIRSR" id="PIRSR601548-2"/>
    </source>
</evidence>
<dbReference type="STRING" id="126957.T1ISP9"/>
<evidence type="ECO:0000256" key="14">
    <source>
        <dbReference type="SAM" id="Phobius"/>
    </source>
</evidence>
<feature type="active site" description="Proton acceptor 2" evidence="10">
    <location>
        <position position="651"/>
    </location>
</feature>
<feature type="transmembrane region" description="Helical" evidence="14">
    <location>
        <begin position="329"/>
        <end position="347"/>
    </location>
</feature>
<dbReference type="GO" id="GO:0005886">
    <property type="term" value="C:plasma membrane"/>
    <property type="evidence" value="ECO:0007669"/>
    <property type="project" value="TreeGrafter"/>
</dbReference>
<dbReference type="PhylomeDB" id="T1ISP9"/>
<sequence length="1191" mass="137072">MIRANRYGSLLPMVTVANRMTLIEGVGDEVVVFMAIMFLVACLFLAWFSTSVAEQPLIRTAVLVIERRRTSSRINESVPEADPGLTLPESSSPALGKNPTTPPFQPSTSTNEENDEDTNDDARPGTSFGKDDVAGPSHTDATETPEENVTNKCIEENNSVGLGELRKRVTAGNSNDSGVSNSSASAGPAVKNNVVSVETDTTPAFIRIRLKFLNDTQRMVEGNLEEQLGDFKRRYFGEELENDKIVRLIFNGQLLRSDQETLQFYGLFDNCVVHCQISNNIAPVSPGQSETYNELDLSRFMLPLFGVILGAIWYCRIQYRQYFNATSTFALLGITGLFFVSLVALFIPRREHRTPSWLEAQYEINRFKRRVWHETRRFSESCFRKNPSLQRQLTAIVRNVEMSVLSEAKVKLLETYTSEMEENMAGESKLDLDFSQIMNFTLAFEKKAYEWWLWKKTVGKSNHALFLKSIKLWNEGCRLHGFRDCSQYWHSFYEDSNFISNVKSVWNQVKPLYMQLHAYTRRQLIKIHGARIDSNGPIPVHFLGSKFGSNWRHIYNTTLPYPRKGQNDLTSILLRENLNSTKIFQLSENFFVSLGLSKMTNEFWQNSLFQKPLDRKVTCYPSAWDFCDGKDYRVLQCTEINQKNFIIAHHEMGHIQYFMNYARQPVAFRSGANPGFHEAIGDVIGLSVMSNNYLKHYFSNFLDRESKVNFLYMMALEKITNLPFSMLVDMWRWDLYAGKIDANEMNKKWWDMRLKYQGIDSSYGVDIDDFELGGIMQVIKNKDYIRYFVSGIIQFQFYEGLCKASGYNGPLINCNIYGSKSAGRKLQEALRLGSSRPWHEESGLESFNMASIWILVVLASLCVAREHHYRQGNNTDVTQASEFLNWYNNEAEKYINARSVASWAYSSNLTEYNKQRAVEASIQFAKFKEEEVWPKATSFAWLNFSDPQMKRQFKALANLGSASLGDEKLKEFKDLEADMKSIYSKASICSYKSTSNDTASCNLSLDPDLTRIMATSEDYDELQHVWVSWHDAAGKPNRENFLKCLEYETEIARFDGYADLADFWLSGYEDDAIEQEFERLWDQMEPLYKQLHAYVRRKLIKKYGSDKIKEDGPLPAHILGNMWAQSWDNIYHLAIPFQNKTTVDITKAMVEQGYTPLKMFKLAENFFVSLNLEPMPELGIFMMEKIFGKNK</sequence>
<comment type="cofactor">
    <cofactor evidence="12">
        <name>Zn(2+)</name>
        <dbReference type="ChEBI" id="CHEBI:29105"/>
    </cofactor>
    <text evidence="12">Binds 2 Zn(2+) ions per subunit.</text>
</comment>
<dbReference type="Gene3D" id="3.10.20.90">
    <property type="entry name" value="Phosphatidylinositol 3-kinase Catalytic Subunit, Chain A, domain 1"/>
    <property type="match status" value="1"/>
</dbReference>